<comment type="caution">
    <text evidence="3">The sequence shown here is derived from an EMBL/GenBank/DDBJ whole genome shotgun (WGS) entry which is preliminary data.</text>
</comment>
<proteinExistence type="predicted"/>
<feature type="transmembrane region" description="Helical" evidence="1">
    <location>
        <begin position="6"/>
        <end position="28"/>
    </location>
</feature>
<dbReference type="Proteomes" id="UP000564425">
    <property type="component" value="Unassembled WGS sequence"/>
</dbReference>
<evidence type="ECO:0000313" key="2">
    <source>
        <dbReference type="EMBL" id="MBA2851204.1"/>
    </source>
</evidence>
<keyword evidence="1" id="KW-1133">Transmembrane helix</keyword>
<keyword evidence="1" id="KW-0472">Membrane</keyword>
<organism evidence="3 4">
    <name type="scientific">Methanococcus maripaludis</name>
    <name type="common">Methanococcus deltae</name>
    <dbReference type="NCBI Taxonomy" id="39152"/>
    <lineage>
        <taxon>Archaea</taxon>
        <taxon>Methanobacteriati</taxon>
        <taxon>Methanobacteriota</taxon>
        <taxon>Methanomada group</taxon>
        <taxon>Methanococci</taxon>
        <taxon>Methanococcales</taxon>
        <taxon>Methanococcaceae</taxon>
        <taxon>Methanococcus</taxon>
    </lineage>
</organism>
<protein>
    <submittedName>
        <fullName evidence="3">Uncharacterized protein</fullName>
    </submittedName>
</protein>
<name>A0A7J9P357_METMI</name>
<reference evidence="4 5" key="1">
    <citation type="submission" date="2020-07" db="EMBL/GenBank/DDBJ databases">
        <title>Genomic Encyclopedia of Type Strains, Phase IV (KMG-V): Genome sequencing to study the core and pangenomes of soil and plant-associated prokaryotes.</title>
        <authorList>
            <person name="Whitman W."/>
        </authorList>
    </citation>
    <scope>NUCLEOTIDE SEQUENCE [LARGE SCALE GENOMIC DNA]</scope>
    <source>
        <strain evidence="2 5">A1</strain>
        <strain evidence="3 4">S1</strain>
    </source>
</reference>
<sequence length="36" mass="4051">MIDTLWMYEIFVPIFTGIVLLSICVKAAGPIIKLLK</sequence>
<evidence type="ECO:0000313" key="3">
    <source>
        <dbReference type="EMBL" id="MBA2853961.1"/>
    </source>
</evidence>
<dbReference type="Proteomes" id="UP000522365">
    <property type="component" value="Unassembled WGS sequence"/>
</dbReference>
<accession>A0A7J9P357</accession>
<dbReference type="AlphaFoldDB" id="A0A7J9P357"/>
<gene>
    <name evidence="2" type="ORF">HNP86_001335</name>
    <name evidence="3" type="ORF">HNP89_001939</name>
</gene>
<evidence type="ECO:0000256" key="1">
    <source>
        <dbReference type="SAM" id="Phobius"/>
    </source>
</evidence>
<evidence type="ECO:0000313" key="5">
    <source>
        <dbReference type="Proteomes" id="UP000564425"/>
    </source>
</evidence>
<evidence type="ECO:0000313" key="4">
    <source>
        <dbReference type="Proteomes" id="UP000522365"/>
    </source>
</evidence>
<dbReference type="EMBL" id="JACDUH010000001">
    <property type="protein sequence ID" value="MBA2851204.1"/>
    <property type="molecule type" value="Genomic_DNA"/>
</dbReference>
<dbReference type="EMBL" id="JACDUK010000005">
    <property type="protein sequence ID" value="MBA2853961.1"/>
    <property type="molecule type" value="Genomic_DNA"/>
</dbReference>
<keyword evidence="1" id="KW-0812">Transmembrane</keyword>